<accession>A0A150GAL2</accession>
<name>A0A150GAL2_GONPE</name>
<protein>
    <recommendedName>
        <fullName evidence="3">F-box domain-containing protein</fullName>
    </recommendedName>
</protein>
<dbReference type="EMBL" id="LSYV01000040">
    <property type="protein sequence ID" value="KXZ46886.1"/>
    <property type="molecule type" value="Genomic_DNA"/>
</dbReference>
<dbReference type="Gene3D" id="1.25.40.20">
    <property type="entry name" value="Ankyrin repeat-containing domain"/>
    <property type="match status" value="1"/>
</dbReference>
<keyword evidence="2" id="KW-1185">Reference proteome</keyword>
<dbReference type="Proteomes" id="UP000075714">
    <property type="component" value="Unassembled WGS sequence"/>
</dbReference>
<reference evidence="2" key="1">
    <citation type="journal article" date="2016" name="Nat. Commun.">
        <title>The Gonium pectorale genome demonstrates co-option of cell cycle regulation during the evolution of multicellularity.</title>
        <authorList>
            <person name="Hanschen E.R."/>
            <person name="Marriage T.N."/>
            <person name="Ferris P.J."/>
            <person name="Hamaji T."/>
            <person name="Toyoda A."/>
            <person name="Fujiyama A."/>
            <person name="Neme R."/>
            <person name="Noguchi H."/>
            <person name="Minakuchi Y."/>
            <person name="Suzuki M."/>
            <person name="Kawai-Toyooka H."/>
            <person name="Smith D.R."/>
            <person name="Sparks H."/>
            <person name="Anderson J."/>
            <person name="Bakaric R."/>
            <person name="Luria V."/>
            <person name="Karger A."/>
            <person name="Kirschner M.W."/>
            <person name="Durand P.M."/>
            <person name="Michod R.E."/>
            <person name="Nozaki H."/>
            <person name="Olson B.J."/>
        </authorList>
    </citation>
    <scope>NUCLEOTIDE SEQUENCE [LARGE SCALE GENOMIC DNA]</scope>
    <source>
        <strain evidence="2">NIES-2863</strain>
    </source>
</reference>
<dbReference type="SUPFAM" id="SSF48403">
    <property type="entry name" value="Ankyrin repeat"/>
    <property type="match status" value="1"/>
</dbReference>
<dbReference type="GO" id="GO:0004620">
    <property type="term" value="F:phospholipase activity"/>
    <property type="evidence" value="ECO:0007669"/>
    <property type="project" value="TreeGrafter"/>
</dbReference>
<dbReference type="PANTHER" id="PTHR12393">
    <property type="entry name" value="SPHINGOMYELIN PHOSPHODIESTERASE RELATED"/>
    <property type="match status" value="1"/>
</dbReference>
<gene>
    <name evidence="1" type="ORF">GPECTOR_39g380</name>
</gene>
<dbReference type="STRING" id="33097.A0A150GAL2"/>
<organism evidence="1 2">
    <name type="scientific">Gonium pectorale</name>
    <name type="common">Green alga</name>
    <dbReference type="NCBI Taxonomy" id="33097"/>
    <lineage>
        <taxon>Eukaryota</taxon>
        <taxon>Viridiplantae</taxon>
        <taxon>Chlorophyta</taxon>
        <taxon>core chlorophytes</taxon>
        <taxon>Chlorophyceae</taxon>
        <taxon>CS clade</taxon>
        <taxon>Chlamydomonadales</taxon>
        <taxon>Volvocaceae</taxon>
        <taxon>Gonium</taxon>
    </lineage>
</organism>
<dbReference type="GO" id="GO:0005783">
    <property type="term" value="C:endoplasmic reticulum"/>
    <property type="evidence" value="ECO:0007669"/>
    <property type="project" value="TreeGrafter"/>
</dbReference>
<evidence type="ECO:0008006" key="3">
    <source>
        <dbReference type="Google" id="ProtNLM"/>
    </source>
</evidence>
<comment type="caution">
    <text evidence="1">The sequence shown here is derived from an EMBL/GenBank/DDBJ whole genome shotgun (WGS) entry which is preliminary data.</text>
</comment>
<dbReference type="InterPro" id="IPR036770">
    <property type="entry name" value="Ankyrin_rpt-contain_sf"/>
</dbReference>
<sequence>MAVTGYWNEFIWPRLPPELADRIVNHMEPNEVATSFRCVSKATAARFSSPEHTTVRLSRPVPPHAFAARWLAPGATRELTLEQRRQLQRLVAASGVVANLEVVERATGCLLMNGVFKAAAAAGRLASCQWLWEQGYDIERCDLRALGVAAGRGHRHVCEWLLSLDIAWFSSGEAEAARSGLVGLMEWLREQRPTLHWHVLRSAEPPHAGVAEGVACGCGLATLQRLLPGLEPLCSHYMERVLSAAARSSTRDWTAKVEWLVAQGCPRSSAATEAVAGRPDAAERLAWLRDRGFPVGWGAVEAAAERGNLEVLRRLLAEVTVPSHGRNMVASGAAGGGRLAVLQLLHGAGWLLDAPCTAQAAAKAAAKAGQLHVLAWLVETRSVQLLAWLVETLGAEAVQLDSSMFRCAVQAGSVQLLAWLVETRGAEAVQLDSSVFTCAAQAGSVQMMAWLRERGCAWSESAYSAAAEGGCEAALEWLAERGCPMPADGDPYCKACVNGDLAVARCLRRLGVPWGPDGRVYRYASEWDAPEPMLRWLLEAGCPVDSDVHDELSSEE</sequence>
<dbReference type="AlphaFoldDB" id="A0A150GAL2"/>
<proteinExistence type="predicted"/>
<dbReference type="GO" id="GO:0030149">
    <property type="term" value="P:sphingolipid catabolic process"/>
    <property type="evidence" value="ECO:0007669"/>
    <property type="project" value="TreeGrafter"/>
</dbReference>
<dbReference type="GO" id="GO:0071944">
    <property type="term" value="C:cell periphery"/>
    <property type="evidence" value="ECO:0007669"/>
    <property type="project" value="TreeGrafter"/>
</dbReference>
<dbReference type="PANTHER" id="PTHR12393:SF6">
    <property type="entry name" value="SPHINGOMYELIN PHOSPHODIESTERASE 2"/>
    <property type="match status" value="1"/>
</dbReference>
<dbReference type="GO" id="GO:0046513">
    <property type="term" value="P:ceramide biosynthetic process"/>
    <property type="evidence" value="ECO:0007669"/>
    <property type="project" value="TreeGrafter"/>
</dbReference>
<evidence type="ECO:0000313" key="1">
    <source>
        <dbReference type="EMBL" id="KXZ46886.1"/>
    </source>
</evidence>
<dbReference type="GO" id="GO:0016020">
    <property type="term" value="C:membrane"/>
    <property type="evidence" value="ECO:0007669"/>
    <property type="project" value="TreeGrafter"/>
</dbReference>
<evidence type="ECO:0000313" key="2">
    <source>
        <dbReference type="Proteomes" id="UP000075714"/>
    </source>
</evidence>